<proteinExistence type="inferred from homology"/>
<keyword evidence="6 7" id="KW-0472">Membrane</keyword>
<evidence type="ECO:0000313" key="9">
    <source>
        <dbReference type="EMBL" id="QNK42682.1"/>
    </source>
</evidence>
<dbReference type="PANTHER" id="PTHR43744:SF3">
    <property type="entry name" value="LACTOSE TRANSPORT SYSTEM PERMEASE PROTEIN LACG"/>
    <property type="match status" value="1"/>
</dbReference>
<feature type="transmembrane region" description="Helical" evidence="7">
    <location>
        <begin position="115"/>
        <end position="137"/>
    </location>
</feature>
<feature type="transmembrane region" description="Helical" evidence="7">
    <location>
        <begin position="52"/>
        <end position="76"/>
    </location>
</feature>
<protein>
    <submittedName>
        <fullName evidence="9">Carbohydrate ABC transporter permease</fullName>
    </submittedName>
</protein>
<keyword evidence="4 7" id="KW-0812">Transmembrane</keyword>
<feature type="transmembrane region" description="Helical" evidence="7">
    <location>
        <begin position="88"/>
        <end position="109"/>
    </location>
</feature>
<organism evidence="9 10">
    <name type="scientific">Caproicibacter fermentans</name>
    <dbReference type="NCBI Taxonomy" id="2576756"/>
    <lineage>
        <taxon>Bacteria</taxon>
        <taxon>Bacillati</taxon>
        <taxon>Bacillota</taxon>
        <taxon>Clostridia</taxon>
        <taxon>Eubacteriales</taxon>
        <taxon>Acutalibacteraceae</taxon>
        <taxon>Caproicibacter</taxon>
    </lineage>
</organism>
<comment type="subcellular location">
    <subcellularLocation>
        <location evidence="1 7">Cell membrane</location>
        <topology evidence="1 7">Multi-pass membrane protein</topology>
    </subcellularLocation>
</comment>
<evidence type="ECO:0000256" key="5">
    <source>
        <dbReference type="ARBA" id="ARBA00022989"/>
    </source>
</evidence>
<evidence type="ECO:0000256" key="4">
    <source>
        <dbReference type="ARBA" id="ARBA00022692"/>
    </source>
</evidence>
<comment type="similarity">
    <text evidence="7">Belongs to the binding-protein-dependent transport system permease family.</text>
</comment>
<dbReference type="PROSITE" id="PS50928">
    <property type="entry name" value="ABC_TM1"/>
    <property type="match status" value="1"/>
</dbReference>
<dbReference type="GO" id="GO:0005886">
    <property type="term" value="C:plasma membrane"/>
    <property type="evidence" value="ECO:0007669"/>
    <property type="project" value="UniProtKB-SubCell"/>
</dbReference>
<evidence type="ECO:0000256" key="6">
    <source>
        <dbReference type="ARBA" id="ARBA00023136"/>
    </source>
</evidence>
<evidence type="ECO:0000256" key="1">
    <source>
        <dbReference type="ARBA" id="ARBA00004651"/>
    </source>
</evidence>
<accession>A0A7G8TGE1</accession>
<keyword evidence="3" id="KW-1003">Cell membrane</keyword>
<feature type="domain" description="ABC transmembrane type-1" evidence="8">
    <location>
        <begin position="53"/>
        <end position="244"/>
    </location>
</feature>
<name>A0A7G8TGE1_9FIRM</name>
<dbReference type="PANTHER" id="PTHR43744">
    <property type="entry name" value="ABC TRANSPORTER PERMEASE PROTEIN MG189-RELATED-RELATED"/>
    <property type="match status" value="1"/>
</dbReference>
<evidence type="ECO:0000256" key="2">
    <source>
        <dbReference type="ARBA" id="ARBA00022448"/>
    </source>
</evidence>
<feature type="transmembrane region" description="Helical" evidence="7">
    <location>
        <begin position="163"/>
        <end position="188"/>
    </location>
</feature>
<evidence type="ECO:0000259" key="8">
    <source>
        <dbReference type="PROSITE" id="PS50928"/>
    </source>
</evidence>
<dbReference type="InterPro" id="IPR000515">
    <property type="entry name" value="MetI-like"/>
</dbReference>
<feature type="transmembrane region" description="Helical" evidence="7">
    <location>
        <begin position="223"/>
        <end position="244"/>
    </location>
</feature>
<dbReference type="EMBL" id="CP060286">
    <property type="protein sequence ID" value="QNK42682.1"/>
    <property type="molecule type" value="Genomic_DNA"/>
</dbReference>
<keyword evidence="5 7" id="KW-1133">Transmembrane helix</keyword>
<dbReference type="CDD" id="cd06261">
    <property type="entry name" value="TM_PBP2"/>
    <property type="match status" value="1"/>
</dbReference>
<reference evidence="9 10" key="1">
    <citation type="submission" date="2020-08" db="EMBL/GenBank/DDBJ databases">
        <title>The isolate Caproiciproducens sp. 7D4C2 produces n-caproate at mildly acidic conditions from hexoses: genome and rBOX comparison with related strains and chain-elongating bacteria.</title>
        <authorList>
            <person name="Esquivel-Elizondo S."/>
            <person name="Bagci C."/>
            <person name="Temovska M."/>
            <person name="Jeon B.S."/>
            <person name="Bessarab I."/>
            <person name="Williams R.B.H."/>
            <person name="Huson D.H."/>
            <person name="Angenent L.T."/>
        </authorList>
    </citation>
    <scope>NUCLEOTIDE SEQUENCE [LARGE SCALE GENOMIC DNA]</scope>
    <source>
        <strain evidence="9 10">7D4C2</strain>
    </source>
</reference>
<dbReference type="Proteomes" id="UP000515909">
    <property type="component" value="Chromosome"/>
</dbReference>
<evidence type="ECO:0000313" key="10">
    <source>
        <dbReference type="Proteomes" id="UP000515909"/>
    </source>
</evidence>
<dbReference type="Pfam" id="PF00528">
    <property type="entry name" value="BPD_transp_1"/>
    <property type="match status" value="1"/>
</dbReference>
<dbReference type="GO" id="GO:0055085">
    <property type="term" value="P:transmembrane transport"/>
    <property type="evidence" value="ECO:0007669"/>
    <property type="project" value="InterPro"/>
</dbReference>
<dbReference type="KEGG" id="cfem:HCR03_17580"/>
<keyword evidence="2 7" id="KW-0813">Transport</keyword>
<sequence>MYLMALVWLIPLLWMVRTAFLPQSVAIGLSATAAPTLENFQDVLSAAPFNTYYLNTILIVVGTLAVQIFFITLAGYAFARLDFFGKNVLFTLFMAQLMITPDVLIFPMYQLMTDFGLVNTLPGIMLPFFASAMGIFLMRQNLRTLPAELEEAAKMEGCSTWKIIWSVYAPLLKPTYAAFGLISVSYHWNDFLWPLVMINDVNKRPLTLGLAVFAQAYETGAQWGDICAATCLVVAPLLLIFLFFQRQFIESFAKSGMK</sequence>
<evidence type="ECO:0000256" key="3">
    <source>
        <dbReference type="ARBA" id="ARBA00022475"/>
    </source>
</evidence>
<evidence type="ECO:0000256" key="7">
    <source>
        <dbReference type="RuleBase" id="RU363032"/>
    </source>
</evidence>
<dbReference type="AlphaFoldDB" id="A0A7G8TGE1"/>
<gene>
    <name evidence="9" type="ORF">HCR03_17580</name>
</gene>
<dbReference type="SUPFAM" id="SSF161098">
    <property type="entry name" value="MetI-like"/>
    <property type="match status" value="1"/>
</dbReference>
<dbReference type="Gene3D" id="1.10.3720.10">
    <property type="entry name" value="MetI-like"/>
    <property type="match status" value="1"/>
</dbReference>
<dbReference type="InterPro" id="IPR035906">
    <property type="entry name" value="MetI-like_sf"/>
</dbReference>